<feature type="coiled-coil region" evidence="1">
    <location>
        <begin position="18"/>
        <end position="52"/>
    </location>
</feature>
<evidence type="ECO:0000313" key="2">
    <source>
        <dbReference type="EMBL" id="KAG2203526.1"/>
    </source>
</evidence>
<organism evidence="2 3">
    <name type="scientific">Circinella minor</name>
    <dbReference type="NCBI Taxonomy" id="1195481"/>
    <lineage>
        <taxon>Eukaryota</taxon>
        <taxon>Fungi</taxon>
        <taxon>Fungi incertae sedis</taxon>
        <taxon>Mucoromycota</taxon>
        <taxon>Mucoromycotina</taxon>
        <taxon>Mucoromycetes</taxon>
        <taxon>Mucorales</taxon>
        <taxon>Lichtheimiaceae</taxon>
        <taxon>Circinella</taxon>
    </lineage>
</organism>
<evidence type="ECO:0000313" key="3">
    <source>
        <dbReference type="Proteomes" id="UP000646827"/>
    </source>
</evidence>
<feature type="non-terminal residue" evidence="2">
    <location>
        <position position="150"/>
    </location>
</feature>
<dbReference type="AlphaFoldDB" id="A0A8H7UYM3"/>
<keyword evidence="3" id="KW-1185">Reference proteome</keyword>
<name>A0A8H7UYM3_9FUNG</name>
<keyword evidence="1" id="KW-0175">Coiled coil</keyword>
<comment type="caution">
    <text evidence="2">The sequence shown here is derived from an EMBL/GenBank/DDBJ whole genome shotgun (WGS) entry which is preliminary data.</text>
</comment>
<dbReference type="Proteomes" id="UP000646827">
    <property type="component" value="Unassembled WGS sequence"/>
</dbReference>
<reference evidence="2 3" key="1">
    <citation type="submission" date="2020-12" db="EMBL/GenBank/DDBJ databases">
        <title>Metabolic potential, ecology and presence of endohyphal bacteria is reflected in genomic diversity of Mucoromycotina.</title>
        <authorList>
            <person name="Muszewska A."/>
            <person name="Okrasinska A."/>
            <person name="Steczkiewicz K."/>
            <person name="Drgas O."/>
            <person name="Orlowska M."/>
            <person name="Perlinska-Lenart U."/>
            <person name="Aleksandrzak-Piekarczyk T."/>
            <person name="Szatraj K."/>
            <person name="Zielenkiewicz U."/>
            <person name="Pilsyk S."/>
            <person name="Malc E."/>
            <person name="Mieczkowski P."/>
            <person name="Kruszewska J.S."/>
            <person name="Biernat P."/>
            <person name="Pawlowska J."/>
        </authorList>
    </citation>
    <scope>NUCLEOTIDE SEQUENCE [LARGE SCALE GENOMIC DNA]</scope>
    <source>
        <strain evidence="2 3">CBS 142.35</strain>
    </source>
</reference>
<evidence type="ECO:0000256" key="1">
    <source>
        <dbReference type="SAM" id="Coils"/>
    </source>
</evidence>
<protein>
    <submittedName>
        <fullName evidence="2">Uncharacterized protein</fullName>
    </submittedName>
</protein>
<gene>
    <name evidence="2" type="ORF">INT45_005133</name>
</gene>
<dbReference type="EMBL" id="JAEPRB010001523">
    <property type="protein sequence ID" value="KAG2203526.1"/>
    <property type="molecule type" value="Genomic_DNA"/>
</dbReference>
<sequence>MPTLGEHNAARAQRSAARNATIQQVNTANNALLQLEDRVRQVEARNAMLESQVQAMGDVIARQALTQQQVQPPLAINQNPEPVAMHGAVEGFRAGRLAKVSAAIRHQNAALGAEGFRWNEVYRSAHNSVVKMTIASYIKGLQRYDIQEER</sequence>
<proteinExistence type="predicted"/>
<accession>A0A8H7UYM3</accession>